<dbReference type="KEGG" id="vbo:CKY39_19370"/>
<feature type="domain" description="PD-(D/E)XK endonuclease-like" evidence="1">
    <location>
        <begin position="595"/>
        <end position="843"/>
    </location>
</feature>
<keyword evidence="2" id="KW-0540">Nuclease</keyword>
<dbReference type="InterPro" id="IPR027417">
    <property type="entry name" value="P-loop_NTPase"/>
</dbReference>
<gene>
    <name evidence="2" type="ORF">CKY39_19370</name>
</gene>
<dbReference type="RefSeq" id="WP_095745553.1">
    <property type="nucleotide sequence ID" value="NZ_CP023284.1"/>
</dbReference>
<dbReference type="AlphaFoldDB" id="A0A250DMC7"/>
<accession>A0A250DMC7</accession>
<keyword evidence="2" id="KW-0269">Exonuclease</keyword>
<proteinExistence type="predicted"/>
<dbReference type="Pfam" id="PF12705">
    <property type="entry name" value="PDDEXK_1"/>
    <property type="match status" value="1"/>
</dbReference>
<dbReference type="EMBL" id="CP023284">
    <property type="protein sequence ID" value="ATA55129.1"/>
    <property type="molecule type" value="Genomic_DNA"/>
</dbReference>
<dbReference type="Proteomes" id="UP000217154">
    <property type="component" value="Chromosome"/>
</dbReference>
<dbReference type="SUPFAM" id="SSF52540">
    <property type="entry name" value="P-loop containing nucleoside triphosphate hydrolases"/>
    <property type="match status" value="1"/>
</dbReference>
<dbReference type="Gene3D" id="3.90.320.10">
    <property type="match status" value="1"/>
</dbReference>
<name>A0A250DMC7_9BURK</name>
<evidence type="ECO:0000313" key="3">
    <source>
        <dbReference type="Proteomes" id="UP000217154"/>
    </source>
</evidence>
<dbReference type="InterPro" id="IPR011604">
    <property type="entry name" value="PDDEXK-like_dom_sf"/>
</dbReference>
<organism evidence="2 3">
    <name type="scientific">Variovorax boronicumulans</name>
    <dbReference type="NCBI Taxonomy" id="436515"/>
    <lineage>
        <taxon>Bacteria</taxon>
        <taxon>Pseudomonadati</taxon>
        <taxon>Pseudomonadota</taxon>
        <taxon>Betaproteobacteria</taxon>
        <taxon>Burkholderiales</taxon>
        <taxon>Comamonadaceae</taxon>
        <taxon>Variovorax</taxon>
    </lineage>
</organism>
<reference evidence="2 3" key="1">
    <citation type="submission" date="2017-09" db="EMBL/GenBank/DDBJ databases">
        <title>The diverse metabolic capabilities of V. boronicumulans make it an excellent choice for continued studies on novel biodegradation.</title>
        <authorList>
            <person name="Sun S."/>
        </authorList>
    </citation>
    <scope>NUCLEOTIDE SEQUENCE [LARGE SCALE GENOMIC DNA]</scope>
    <source>
        <strain evidence="2 3">J1</strain>
    </source>
</reference>
<evidence type="ECO:0000313" key="2">
    <source>
        <dbReference type="EMBL" id="ATA55129.1"/>
    </source>
</evidence>
<dbReference type="GO" id="GO:0004527">
    <property type="term" value="F:exonuclease activity"/>
    <property type="evidence" value="ECO:0007669"/>
    <property type="project" value="UniProtKB-KW"/>
</dbReference>
<keyword evidence="2" id="KW-0378">Hydrolase</keyword>
<sequence length="851" mass="92295">MNEGHPVQALWCDPADGVVARIVRALGERQLHAARTVVLVPYAQLMAVARGMWARCGSPGFVPRFETTHNWARSAGGFLPSGYDIAFDMARDLVTAQGLLAQSGFQAERFALAGRVVELAYQLAPLASAVAPEVRSSDWALGAAKVADAGSESEWFRIESALIRVAVAWAANSGYATDVLLRDAARTQVDALIVLEGFQTDPLTQALCALWGDRAIRIPLVPADAPQSAAHAHVALDPEDEAQLAAACVLQHLAEGRAPVALVATDRALTRRISAQLSTQGVVTHDETGWKLSTTRAAATLMSALRACAHDAATDQVLEWLKSGAEVDVFAVQSLEMRLRREGVRDWQAWCALIARSDKPQDEGLRTFTVTIETRRAPMARARSLAEWHRALRELLTAGEQWDALAADFAGAKVIAALWLDADAHGEEDEFPGGRHSLAEFTAWARDVLEDASFVPPAGDEAPKVSVLPMYQLLGRVFGAVVIPGCDDRRMPASPEPPGNWSAAQRLDLGLASREVLEAAQRAAWAMATRNPNCDLVWRHSDASGEPVRPSPLVQALQLAHALQSGVDPRTPRDVAVTPTLRPTPSGALLPLTNVSTSVYEDLRRCPYRFFALRQLGLRTADELDAEVDKRDFGNWLHAVLGQFHETLRDAPTSDAQVRATLLADTARDVTQTLGYSDAEFLPFAAAWPAVRDGYLEWLAKHEADGAVFVEAEPWKEQPLGTLRLVGRLDRVDRTADGQPFVIDYKTETASVTKERVKDPTEDTQLAFYAALVADDTLRAAYVNVGEKSSGTQTVEQPAVVEARDALVAGIIDDFARIAQGAPLPPLGEGSVCDFCAARGLCRKDFWEVTP</sequence>
<evidence type="ECO:0000259" key="1">
    <source>
        <dbReference type="Pfam" id="PF12705"/>
    </source>
</evidence>
<protein>
    <submittedName>
        <fullName evidence="2">Exonuclease</fullName>
    </submittedName>
</protein>
<dbReference type="InterPro" id="IPR038726">
    <property type="entry name" value="PDDEXK_AddAB-type"/>
</dbReference>